<evidence type="ECO:0000313" key="1">
    <source>
        <dbReference type="EMBL" id="TGX83638.1"/>
    </source>
</evidence>
<name>A0AC61QT83_9BACT</name>
<sequence length="261" mass="28518">MKKKYFLFPLLIAVLTLMSCGSSKKVVYFQNADEVSLEASRMLYDAKIMPKDLLSISVHTTDPQASAPFNLNSGQGTQGTGGANNGGYLVDNEGNIEFPILGKLHVSGLTKNQCQDMIAAKLKPYFLKEESPLVKVSMANYRVTVLGEVSSPGVVPVSAEKMSILEAIAESGDLTLYGKRNNILLIRENEFGEKTTHRLDLTDVNIVNSPYFYLQQNDIVYVEPSKNKSGSVVFGPATTMWLSLGTSLLSIVSLVVAITRR</sequence>
<accession>A0AC61QT83</accession>
<protein>
    <submittedName>
        <fullName evidence="1">Polysaccharide export protein</fullName>
    </submittedName>
</protein>
<gene>
    <name evidence="1" type="ORF">E5358_03035</name>
</gene>
<comment type="caution">
    <text evidence="1">The sequence shown here is derived from an EMBL/GenBank/DDBJ whole genome shotgun (WGS) entry which is preliminary data.</text>
</comment>
<reference evidence="1" key="1">
    <citation type="submission" date="2019-04" db="EMBL/GenBank/DDBJ databases">
        <title>Microbes associate with the intestines of laboratory mice.</title>
        <authorList>
            <person name="Navarre W."/>
            <person name="Wong E."/>
            <person name="Huang K."/>
            <person name="Tropini C."/>
            <person name="Ng K."/>
            <person name="Yu B."/>
        </authorList>
    </citation>
    <scope>NUCLEOTIDE SEQUENCE</scope>
    <source>
        <strain evidence="1">NM73_A23</strain>
    </source>
</reference>
<keyword evidence="2" id="KW-1185">Reference proteome</keyword>
<dbReference type="EMBL" id="SRZC01000003">
    <property type="protein sequence ID" value="TGX83638.1"/>
    <property type="molecule type" value="Genomic_DNA"/>
</dbReference>
<dbReference type="Proteomes" id="UP000308886">
    <property type="component" value="Unassembled WGS sequence"/>
</dbReference>
<proteinExistence type="predicted"/>
<evidence type="ECO:0000313" key="2">
    <source>
        <dbReference type="Proteomes" id="UP000308886"/>
    </source>
</evidence>
<organism evidence="1 2">
    <name type="scientific">Palleniella muris</name>
    <dbReference type="NCBI Taxonomy" id="3038145"/>
    <lineage>
        <taxon>Bacteria</taxon>
        <taxon>Pseudomonadati</taxon>
        <taxon>Bacteroidota</taxon>
        <taxon>Bacteroidia</taxon>
        <taxon>Bacteroidales</taxon>
        <taxon>Prevotellaceae</taxon>
        <taxon>Palleniella</taxon>
    </lineage>
</organism>